<name>A0A975BWQ1_9BACT</name>
<gene>
    <name evidence="1" type="ORF">dnm_092510</name>
</gene>
<reference evidence="1" key="1">
    <citation type="journal article" date="2021" name="Microb. Physiol.">
        <title>Proteogenomic Insights into the Physiology of Marine, Sulfate-Reducing, Filamentous Desulfonema limicola and Desulfonema magnum.</title>
        <authorList>
            <person name="Schnaars V."/>
            <person name="Wohlbrand L."/>
            <person name="Scheve S."/>
            <person name="Hinrichs C."/>
            <person name="Reinhardt R."/>
            <person name="Rabus R."/>
        </authorList>
    </citation>
    <scope>NUCLEOTIDE SEQUENCE</scope>
    <source>
        <strain evidence="1">4be13</strain>
    </source>
</reference>
<keyword evidence="2" id="KW-1185">Reference proteome</keyword>
<proteinExistence type="predicted"/>
<accession>A0A975BWQ1</accession>
<dbReference type="Proteomes" id="UP000663722">
    <property type="component" value="Chromosome"/>
</dbReference>
<dbReference type="AlphaFoldDB" id="A0A975BWQ1"/>
<evidence type="ECO:0000313" key="1">
    <source>
        <dbReference type="EMBL" id="QTA93154.1"/>
    </source>
</evidence>
<organism evidence="1 2">
    <name type="scientific">Desulfonema magnum</name>
    <dbReference type="NCBI Taxonomy" id="45655"/>
    <lineage>
        <taxon>Bacteria</taxon>
        <taxon>Pseudomonadati</taxon>
        <taxon>Thermodesulfobacteriota</taxon>
        <taxon>Desulfobacteria</taxon>
        <taxon>Desulfobacterales</taxon>
        <taxon>Desulfococcaceae</taxon>
        <taxon>Desulfonema</taxon>
    </lineage>
</organism>
<dbReference type="EMBL" id="CP061800">
    <property type="protein sequence ID" value="QTA93154.1"/>
    <property type="molecule type" value="Genomic_DNA"/>
</dbReference>
<evidence type="ECO:0000313" key="2">
    <source>
        <dbReference type="Proteomes" id="UP000663722"/>
    </source>
</evidence>
<dbReference type="KEGG" id="dmm:dnm_092510"/>
<sequence length="57" mass="6386">MCDLKCHEGTKARSLTKSLCVFLCLRVFVALSFRLKKIAHGLTFENITIFRNGGSLP</sequence>
<protein>
    <submittedName>
        <fullName evidence="1">Uncharacterized protein</fullName>
    </submittedName>
</protein>